<reference evidence="1" key="1">
    <citation type="journal article" date="2021" name="bioRxiv">
        <title>Whole Genome Assembly and Annotation of Northern Wild Rice, Zizania palustris L., Supports a Whole Genome Duplication in the Zizania Genus.</title>
        <authorList>
            <person name="Haas M."/>
            <person name="Kono T."/>
            <person name="Macchietto M."/>
            <person name="Millas R."/>
            <person name="McGilp L."/>
            <person name="Shao M."/>
            <person name="Duquette J."/>
            <person name="Hirsch C.N."/>
            <person name="Kimball J."/>
        </authorList>
    </citation>
    <scope>NUCLEOTIDE SEQUENCE</scope>
    <source>
        <tissue evidence="1">Fresh leaf tissue</tissue>
    </source>
</reference>
<evidence type="ECO:0000313" key="1">
    <source>
        <dbReference type="EMBL" id="KAG8089168.1"/>
    </source>
</evidence>
<dbReference type="EMBL" id="JAAALK010000081">
    <property type="protein sequence ID" value="KAG8089168.1"/>
    <property type="molecule type" value="Genomic_DNA"/>
</dbReference>
<protein>
    <submittedName>
        <fullName evidence="1">Uncharacterized protein</fullName>
    </submittedName>
</protein>
<reference evidence="1" key="2">
    <citation type="submission" date="2021-02" db="EMBL/GenBank/DDBJ databases">
        <authorList>
            <person name="Kimball J.A."/>
            <person name="Haas M.W."/>
            <person name="Macchietto M."/>
            <person name="Kono T."/>
            <person name="Duquette J."/>
            <person name="Shao M."/>
        </authorList>
    </citation>
    <scope>NUCLEOTIDE SEQUENCE</scope>
    <source>
        <tissue evidence="1">Fresh leaf tissue</tissue>
    </source>
</reference>
<sequence>MVLRVRRKRWGFGGCEGAREAQSCCGGLRGFGELKGCEGARGRNGATGGFGDLGGCWGLRRGDCGCGECFETNEGFRGVSNFTCYWF</sequence>
<dbReference type="AlphaFoldDB" id="A0A8J5WDR7"/>
<gene>
    <name evidence="1" type="ORF">GUJ93_ZPchr0011g28294</name>
</gene>
<dbReference type="Proteomes" id="UP000729402">
    <property type="component" value="Unassembled WGS sequence"/>
</dbReference>
<accession>A0A8J5WDR7</accession>
<keyword evidence="2" id="KW-1185">Reference proteome</keyword>
<evidence type="ECO:0000313" key="2">
    <source>
        <dbReference type="Proteomes" id="UP000729402"/>
    </source>
</evidence>
<comment type="caution">
    <text evidence="1">The sequence shown here is derived from an EMBL/GenBank/DDBJ whole genome shotgun (WGS) entry which is preliminary data.</text>
</comment>
<proteinExistence type="predicted"/>
<name>A0A8J5WDR7_ZIZPA</name>
<organism evidence="1 2">
    <name type="scientific">Zizania palustris</name>
    <name type="common">Northern wild rice</name>
    <dbReference type="NCBI Taxonomy" id="103762"/>
    <lineage>
        <taxon>Eukaryota</taxon>
        <taxon>Viridiplantae</taxon>
        <taxon>Streptophyta</taxon>
        <taxon>Embryophyta</taxon>
        <taxon>Tracheophyta</taxon>
        <taxon>Spermatophyta</taxon>
        <taxon>Magnoliopsida</taxon>
        <taxon>Liliopsida</taxon>
        <taxon>Poales</taxon>
        <taxon>Poaceae</taxon>
        <taxon>BOP clade</taxon>
        <taxon>Oryzoideae</taxon>
        <taxon>Oryzeae</taxon>
        <taxon>Zizaniinae</taxon>
        <taxon>Zizania</taxon>
    </lineage>
</organism>